<dbReference type="EMBL" id="HBUF01499658">
    <property type="protein sequence ID" value="CAG6745552.1"/>
    <property type="molecule type" value="Transcribed_RNA"/>
</dbReference>
<proteinExistence type="predicted"/>
<protein>
    <submittedName>
        <fullName evidence="1">Uncharacterized protein</fullName>
    </submittedName>
</protein>
<evidence type="ECO:0000313" key="1">
    <source>
        <dbReference type="EMBL" id="CAG6745552.1"/>
    </source>
</evidence>
<sequence>MVEFVFYHLIGHLGSFVASFLFLLFSMHFVHTGGVAFLSGALHLAGQKLMELRIFSIDFSSMFNFFFMSFVSTRSCICVYNVCVVRNFRCCFLFNVFVFLSI</sequence>
<reference evidence="1" key="1">
    <citation type="submission" date="2021-05" db="EMBL/GenBank/DDBJ databases">
        <authorList>
            <person name="Alioto T."/>
            <person name="Alioto T."/>
            <person name="Gomez Garrido J."/>
        </authorList>
    </citation>
    <scope>NUCLEOTIDE SEQUENCE</scope>
</reference>
<name>A0A8D8ZGH0_9HEMI</name>
<dbReference type="AlphaFoldDB" id="A0A8D8ZGH0"/>
<accession>A0A8D8ZGH0</accession>
<organism evidence="1">
    <name type="scientific">Cacopsylla melanoneura</name>
    <dbReference type="NCBI Taxonomy" id="428564"/>
    <lineage>
        <taxon>Eukaryota</taxon>
        <taxon>Metazoa</taxon>
        <taxon>Ecdysozoa</taxon>
        <taxon>Arthropoda</taxon>
        <taxon>Hexapoda</taxon>
        <taxon>Insecta</taxon>
        <taxon>Pterygota</taxon>
        <taxon>Neoptera</taxon>
        <taxon>Paraneoptera</taxon>
        <taxon>Hemiptera</taxon>
        <taxon>Sternorrhyncha</taxon>
        <taxon>Psylloidea</taxon>
        <taxon>Psyllidae</taxon>
        <taxon>Psyllinae</taxon>
        <taxon>Cacopsylla</taxon>
    </lineage>
</organism>